<keyword evidence="1" id="KW-0812">Transmembrane</keyword>
<name>A0ABP8XQ89_9MICO</name>
<organism evidence="2 3">
    <name type="scientific">Promicromonospora umidemergens</name>
    <dbReference type="NCBI Taxonomy" id="629679"/>
    <lineage>
        <taxon>Bacteria</taxon>
        <taxon>Bacillati</taxon>
        <taxon>Actinomycetota</taxon>
        <taxon>Actinomycetes</taxon>
        <taxon>Micrococcales</taxon>
        <taxon>Promicromonosporaceae</taxon>
        <taxon>Promicromonospora</taxon>
    </lineage>
</organism>
<feature type="transmembrane region" description="Helical" evidence="1">
    <location>
        <begin position="35"/>
        <end position="54"/>
    </location>
</feature>
<protein>
    <recommendedName>
        <fullName evidence="4">PH (Pleckstrin Homology) domain-containing protein</fullName>
    </recommendedName>
</protein>
<dbReference type="RefSeq" id="WP_253874270.1">
    <property type="nucleotide sequence ID" value="NZ_BAABHM010000017.1"/>
</dbReference>
<evidence type="ECO:0000256" key="1">
    <source>
        <dbReference type="SAM" id="Phobius"/>
    </source>
</evidence>
<feature type="transmembrane region" description="Helical" evidence="1">
    <location>
        <begin position="288"/>
        <end position="307"/>
    </location>
</feature>
<keyword evidence="1" id="KW-0472">Membrane</keyword>
<dbReference type="EMBL" id="BAABHM010000017">
    <property type="protein sequence ID" value="GAA4712314.1"/>
    <property type="molecule type" value="Genomic_DNA"/>
</dbReference>
<proteinExistence type="predicted"/>
<feature type="transmembrane region" description="Helical" evidence="1">
    <location>
        <begin position="74"/>
        <end position="94"/>
    </location>
</feature>
<reference evidence="3" key="1">
    <citation type="journal article" date="2019" name="Int. J. Syst. Evol. Microbiol.">
        <title>The Global Catalogue of Microorganisms (GCM) 10K type strain sequencing project: providing services to taxonomists for standard genome sequencing and annotation.</title>
        <authorList>
            <consortium name="The Broad Institute Genomics Platform"/>
            <consortium name="The Broad Institute Genome Sequencing Center for Infectious Disease"/>
            <person name="Wu L."/>
            <person name="Ma J."/>
        </authorList>
    </citation>
    <scope>NUCLEOTIDE SEQUENCE [LARGE SCALE GENOMIC DNA]</scope>
    <source>
        <strain evidence="3">JCM 17975</strain>
    </source>
</reference>
<gene>
    <name evidence="2" type="ORF">GCM10023198_38930</name>
</gene>
<sequence length="408" mass="43782">MPPFPDEVPLPATFGDWHDLAAVNLGRAEKKDSSAWRLVAGLGMLLLTSVGLSMAAPPVSLLLGDGGTGEEADIAALVVGAVLVLGTLAWWFWYRRDWARARRLRHAWSRAVRRPDVLALPDRGTSSEWGTDPENQSVYRTRERSELVNTFGFRSHGGVDGFLDFLRACFYPVVLAVGVLLVVIALDQDDLAGTAVLVPAAVPLFLTGLFATARAWWRFGDGMALVALENDDVRRWTGWRVLRGQDEPRAGTGAGWRRHVLRMLPVAFAGILVLAVRARSGITTTEVVAGVGIIAVPAVLIYGSFLVRDWAARSGGPGLAVHVLPDDVPPAGPTSVAPGKTRLELHDGGSVRIGGIEATALAVISGEPRALASRRHWLVLDDDSQVPFSCAAVGELRRQAAEAGLRVL</sequence>
<feature type="transmembrane region" description="Helical" evidence="1">
    <location>
        <begin position="192"/>
        <end position="213"/>
    </location>
</feature>
<feature type="transmembrane region" description="Helical" evidence="1">
    <location>
        <begin position="165"/>
        <end position="186"/>
    </location>
</feature>
<evidence type="ECO:0000313" key="3">
    <source>
        <dbReference type="Proteomes" id="UP001500843"/>
    </source>
</evidence>
<dbReference type="Proteomes" id="UP001500843">
    <property type="component" value="Unassembled WGS sequence"/>
</dbReference>
<comment type="caution">
    <text evidence="2">The sequence shown here is derived from an EMBL/GenBank/DDBJ whole genome shotgun (WGS) entry which is preliminary data.</text>
</comment>
<keyword evidence="1" id="KW-1133">Transmembrane helix</keyword>
<keyword evidence="3" id="KW-1185">Reference proteome</keyword>
<accession>A0ABP8XQ89</accession>
<evidence type="ECO:0000313" key="2">
    <source>
        <dbReference type="EMBL" id="GAA4712314.1"/>
    </source>
</evidence>
<feature type="transmembrane region" description="Helical" evidence="1">
    <location>
        <begin position="259"/>
        <end position="276"/>
    </location>
</feature>
<evidence type="ECO:0008006" key="4">
    <source>
        <dbReference type="Google" id="ProtNLM"/>
    </source>
</evidence>